<gene>
    <name evidence="1" type="ORF">PXEA_LOCUS31431</name>
</gene>
<dbReference type="EMBL" id="CAAALY010256542">
    <property type="protein sequence ID" value="VEL37991.1"/>
    <property type="molecule type" value="Genomic_DNA"/>
</dbReference>
<evidence type="ECO:0000313" key="2">
    <source>
        <dbReference type="Proteomes" id="UP000784294"/>
    </source>
</evidence>
<name>A0A448XJA0_9PLAT</name>
<reference evidence="1" key="1">
    <citation type="submission" date="2018-11" db="EMBL/GenBank/DDBJ databases">
        <authorList>
            <consortium name="Pathogen Informatics"/>
        </authorList>
    </citation>
    <scope>NUCLEOTIDE SEQUENCE</scope>
</reference>
<accession>A0A448XJA0</accession>
<protein>
    <submittedName>
        <fullName evidence="1">Uncharacterized protein</fullName>
    </submittedName>
</protein>
<keyword evidence="2" id="KW-1185">Reference proteome</keyword>
<organism evidence="1 2">
    <name type="scientific">Protopolystoma xenopodis</name>
    <dbReference type="NCBI Taxonomy" id="117903"/>
    <lineage>
        <taxon>Eukaryota</taxon>
        <taxon>Metazoa</taxon>
        <taxon>Spiralia</taxon>
        <taxon>Lophotrochozoa</taxon>
        <taxon>Platyhelminthes</taxon>
        <taxon>Monogenea</taxon>
        <taxon>Polyopisthocotylea</taxon>
        <taxon>Polystomatidea</taxon>
        <taxon>Polystomatidae</taxon>
        <taxon>Protopolystoma</taxon>
    </lineage>
</organism>
<dbReference type="Proteomes" id="UP000784294">
    <property type="component" value="Unassembled WGS sequence"/>
</dbReference>
<sequence length="76" mass="8694">MIRVAYVTAYNFVQFWKSPSFICKLCIRRVVLEPEDGGLWYVGQTHSRFAVEIASLLGTPTCFLRFRSAHAKPLSI</sequence>
<comment type="caution">
    <text evidence="1">The sequence shown here is derived from an EMBL/GenBank/DDBJ whole genome shotgun (WGS) entry which is preliminary data.</text>
</comment>
<dbReference type="AlphaFoldDB" id="A0A448XJA0"/>
<proteinExistence type="predicted"/>
<evidence type="ECO:0000313" key="1">
    <source>
        <dbReference type="EMBL" id="VEL37991.1"/>
    </source>
</evidence>